<sequence length="889" mass="98611">MESKLLKSRASDLLKRLSKATEAGGASAAYDSSLFDTALLASLYQKRTQSAVDGVPSKQIEDRLLIPESFNFLLSRQNPNGGWDSGVQHHKLGCILNVAAGLLAIVKRKSRTTARSHPSTEALEMRAQKAEEHLNHLLSTWSIQEAQHLQKSIQSLARILGRLRDEGVVIRLTGPQQDMSTSSITNRYHDVDETKKSTVGIDRSPAATILHLLDLETGHTEYENYLLEASAATGSSGCLPAEYPISQHTTRTVQELLLESGLMDARTLPSEPIFDSELDSLSASEGFDHDCRYLKSLIQRQTTPEIISAVQALTERVSQLWWNGSWNTTVCTSDYYAYLLFVQVFRKIVKSQEWKTQLSNDFLHIRGPITIVQMVTKILSEQNTDGTWGEGMYGCLETTSLALISLVSAMSLDFLGIIFMDIRHAVEKGRELLLFSLLSGKDTPGTKNALWIGQSASTSPLLREAYMVSAVAQTLEVKTSEDRTATLADKASRKALGLASFFHSLPALSNAPFLQLKAGAIESSFYVTMLKTMRTDIFPVTKAKEMDKYFDYIPIMWTMSSYSKGGYVPPVLIWDISVLSMYIFLADEYMEGYVANFTTTEFAELRAGIENIFALDHCPISPFAGNATPSARVQAALEVLGKWANYHLTYPSLAAASAVDTLNLRVESKNYLLHHITQLSDNQRLAVQAQGTASGPFRTPSMGFAHWLHVVGSGHIGAPIGLVWLSACVGSKIRGANKDCFRTVKQKMMIWNANSHAGKQLRMFNDYGSIARDAAERNLNSVDFPEFFSDGTQTQTQPCGIPIEKTSQGKGSNDVDSFEVTMRKQTLLDAAMYERMCTEREMDDLYLELAKDGLIGERLAKWVEVYYAGGDLFSDMYLVRDVTNSTKDR</sequence>
<reference evidence="2" key="1">
    <citation type="journal article" date="2020" name="Stud. Mycol.">
        <title>101 Dothideomycetes genomes: a test case for predicting lifestyles and emergence of pathogens.</title>
        <authorList>
            <person name="Haridas S."/>
            <person name="Albert R."/>
            <person name="Binder M."/>
            <person name="Bloem J."/>
            <person name="Labutti K."/>
            <person name="Salamov A."/>
            <person name="Andreopoulos B."/>
            <person name="Baker S."/>
            <person name="Barry K."/>
            <person name="Bills G."/>
            <person name="Bluhm B."/>
            <person name="Cannon C."/>
            <person name="Castanera R."/>
            <person name="Culley D."/>
            <person name="Daum C."/>
            <person name="Ezra D."/>
            <person name="Gonzalez J."/>
            <person name="Henrissat B."/>
            <person name="Kuo A."/>
            <person name="Liang C."/>
            <person name="Lipzen A."/>
            <person name="Lutzoni F."/>
            <person name="Magnuson J."/>
            <person name="Mondo S."/>
            <person name="Nolan M."/>
            <person name="Ohm R."/>
            <person name="Pangilinan J."/>
            <person name="Park H.-J."/>
            <person name="Ramirez L."/>
            <person name="Alfaro M."/>
            <person name="Sun H."/>
            <person name="Tritt A."/>
            <person name="Yoshinaga Y."/>
            <person name="Zwiers L.-H."/>
            <person name="Turgeon B."/>
            <person name="Goodwin S."/>
            <person name="Spatafora J."/>
            <person name="Crous P."/>
            <person name="Grigoriev I."/>
        </authorList>
    </citation>
    <scope>NUCLEOTIDE SEQUENCE</scope>
    <source>
        <strain evidence="2">CBS 175.79</strain>
    </source>
</reference>
<dbReference type="OrthoDB" id="2343925at2759"/>
<dbReference type="Gene3D" id="1.50.10.160">
    <property type="match status" value="1"/>
</dbReference>
<name>A0A6A5XZD0_9PLEO</name>
<organism evidence="2 3">
    <name type="scientific">Aaosphaeria arxii CBS 175.79</name>
    <dbReference type="NCBI Taxonomy" id="1450172"/>
    <lineage>
        <taxon>Eukaryota</taxon>
        <taxon>Fungi</taxon>
        <taxon>Dikarya</taxon>
        <taxon>Ascomycota</taxon>
        <taxon>Pezizomycotina</taxon>
        <taxon>Dothideomycetes</taxon>
        <taxon>Pleosporomycetidae</taxon>
        <taxon>Pleosporales</taxon>
        <taxon>Pleosporales incertae sedis</taxon>
        <taxon>Aaosphaeria</taxon>
    </lineage>
</organism>
<evidence type="ECO:0000313" key="3">
    <source>
        <dbReference type="Proteomes" id="UP000799778"/>
    </source>
</evidence>
<dbReference type="GeneID" id="54284288"/>
<evidence type="ECO:0008006" key="4">
    <source>
        <dbReference type="Google" id="ProtNLM"/>
    </source>
</evidence>
<dbReference type="RefSeq" id="XP_033386891.1">
    <property type="nucleotide sequence ID" value="XM_033526891.1"/>
</dbReference>
<dbReference type="SUPFAM" id="SSF48239">
    <property type="entry name" value="Terpenoid cyclases/Protein prenyltransferases"/>
    <property type="match status" value="1"/>
</dbReference>
<proteinExistence type="predicted"/>
<dbReference type="Proteomes" id="UP000799778">
    <property type="component" value="Unassembled WGS sequence"/>
</dbReference>
<evidence type="ECO:0000256" key="1">
    <source>
        <dbReference type="SAM" id="MobiDB-lite"/>
    </source>
</evidence>
<feature type="compositionally biased region" description="Polar residues" evidence="1">
    <location>
        <begin position="805"/>
        <end position="815"/>
    </location>
</feature>
<evidence type="ECO:0000313" key="2">
    <source>
        <dbReference type="EMBL" id="KAF2018552.1"/>
    </source>
</evidence>
<dbReference type="AlphaFoldDB" id="A0A6A5XZD0"/>
<feature type="region of interest" description="Disordered" evidence="1">
    <location>
        <begin position="792"/>
        <end position="815"/>
    </location>
</feature>
<dbReference type="InterPro" id="IPR008930">
    <property type="entry name" value="Terpenoid_cyclase/PrenylTrfase"/>
</dbReference>
<gene>
    <name evidence="2" type="ORF">BU24DRAFT_418075</name>
</gene>
<accession>A0A6A5XZD0</accession>
<keyword evidence="3" id="KW-1185">Reference proteome</keyword>
<protein>
    <recommendedName>
        <fullName evidence="4">Ent-kaurene synthase</fullName>
    </recommendedName>
</protein>
<dbReference type="EMBL" id="ML978067">
    <property type="protein sequence ID" value="KAF2018552.1"/>
    <property type="molecule type" value="Genomic_DNA"/>
</dbReference>